<feature type="transmembrane region" description="Helical" evidence="12">
    <location>
        <begin position="478"/>
        <end position="498"/>
    </location>
</feature>
<evidence type="ECO:0000256" key="8">
    <source>
        <dbReference type="ARBA" id="ARBA00022989"/>
    </source>
</evidence>
<comment type="function">
    <text evidence="1">Arabinosyl transferase responsible for the polymerization of arabinose into the arabinan of arabinogalactan.</text>
</comment>
<keyword evidence="6 16" id="KW-0808">Transferase</keyword>
<dbReference type="Pfam" id="PF14896">
    <property type="entry name" value="Arabino_trans_C"/>
    <property type="match status" value="1"/>
</dbReference>
<evidence type="ECO:0000313" key="16">
    <source>
        <dbReference type="EMBL" id="PVZ04243.1"/>
    </source>
</evidence>
<evidence type="ECO:0000256" key="2">
    <source>
        <dbReference type="ARBA" id="ARBA00004651"/>
    </source>
</evidence>
<feature type="transmembrane region" description="Helical" evidence="12">
    <location>
        <begin position="381"/>
        <end position="398"/>
    </location>
</feature>
<organism evidence="16 17">
    <name type="scientific">Actinomycetospora cinnamomea</name>
    <dbReference type="NCBI Taxonomy" id="663609"/>
    <lineage>
        <taxon>Bacteria</taxon>
        <taxon>Bacillati</taxon>
        <taxon>Actinomycetota</taxon>
        <taxon>Actinomycetes</taxon>
        <taxon>Pseudonocardiales</taxon>
        <taxon>Pseudonocardiaceae</taxon>
        <taxon>Actinomycetospora</taxon>
    </lineage>
</organism>
<evidence type="ECO:0000256" key="4">
    <source>
        <dbReference type="ARBA" id="ARBA00022475"/>
    </source>
</evidence>
<dbReference type="AlphaFoldDB" id="A0A2U1EWC5"/>
<evidence type="ECO:0000259" key="15">
    <source>
        <dbReference type="Pfam" id="PF17689"/>
    </source>
</evidence>
<feature type="transmembrane region" description="Helical" evidence="12">
    <location>
        <begin position="433"/>
        <end position="466"/>
    </location>
</feature>
<sequence>MTPARGTGRAAPAAAVAGLVAVLCALLLPFAPVSVNEPTVRWPVDPSRPESTLLTLTAYRPLALDLRFSCDVARQAGAEGSGVVVSTALPGSPEAGVTGLLVTAADGRVAVRALDRVLVDEPLPTGPCAYRVTGRSAGRPTDVRPSGPGGGARAPGAFAGPGDAELVVTRDGRELARAADDQLPDVDVLVTSVTTLPPDAAGDLAVRLRVDDEFTSSPTPLKNVLTAVLVLALLAAAGLLVAADRTSPEATPRRSRRPRWPGRPRVVDLAVPAVLAVWTFVAPATDDDGYFATQARNAVLSGEVGNYYQFYDQSFVPFTWVSQGLGAWQQLAGFGPVPQRVPALVLGVLTWLVLRRVAAPAFEQPAGPAAPGEPDGPVGRWRARAGPVVLGVVFLAWWVPYDMGVRPEAVVALCGVAAMHAVLVTGRDHRLAPAWVACALAGVGFTAHTTGVTMVAPLLAGLPALWPVLRVPGARVATAGRVVAVASGAMIAPLLGFADGALRDFRRGQALFLSVLEQDGWTAEFERYAYLLDEGAMGNFAKRAAVLACLVALAWYAVLAVAARARHRPLPAPLTLAATTTALSFVALAATPSKWTHHFGALAGVGPAFLGVLLVTAVPLTRRVLDGARPPGGVVAAAAGSVVAAIALAWHGPNSWPYAWLDGVRTPHQPPSIRNVGLDSPLLWALAVGLVALVLAWRSRGSGVDAARRHALWALPIVVVVSLAATTAYTVGSFGVAAVRGVPPGSMWARTTADPLGSGCGATSTIRVLDPFTARPLAPAGLPAPSPPAGFVPDAGYYANNRPQGSVTAGWGSLAGDDAGPAGQDTAEQSTGEMSTGWYALPDAPGDGSTVIVTAAGTLAAGNELVAEYGRRTGASPAPTGEQALADTLRSPSWRTLTLAPPPGSDVVRLHAVDRTGDLHGWLAFTAPALARPVDLRTHLRDGFGADAPVALGWHLAFAHPCLRPPAVVDGITEPPVAAILRVDGPRAALDDIAWQPARGGVFGQVARSRSVLALATVGPVDPDVRVYVFGTPLARDAYTLTTEQRTVPGARVAISAPPAPR</sequence>
<evidence type="ECO:0000259" key="14">
    <source>
        <dbReference type="Pfam" id="PF14896"/>
    </source>
</evidence>
<feature type="domain" description="Arabinofuranosyltransferase central" evidence="13">
    <location>
        <begin position="217"/>
        <end position="692"/>
    </location>
</feature>
<dbReference type="Proteomes" id="UP000245639">
    <property type="component" value="Unassembled WGS sequence"/>
</dbReference>
<evidence type="ECO:0000256" key="3">
    <source>
        <dbReference type="ARBA" id="ARBA00008195"/>
    </source>
</evidence>
<evidence type="ECO:0000256" key="1">
    <source>
        <dbReference type="ARBA" id="ARBA00003001"/>
    </source>
</evidence>
<keyword evidence="4" id="KW-1003">Cell membrane</keyword>
<dbReference type="OrthoDB" id="4668961at2"/>
<keyword evidence="17" id="KW-1185">Reference proteome</keyword>
<dbReference type="InterPro" id="IPR042486">
    <property type="entry name" value="Arabino_trans_C_2"/>
</dbReference>
<dbReference type="InterPro" id="IPR007680">
    <property type="entry name" value="Arabino_trans_central"/>
</dbReference>
<dbReference type="EMBL" id="QEKW01000018">
    <property type="protein sequence ID" value="PVZ04243.1"/>
    <property type="molecule type" value="Genomic_DNA"/>
</dbReference>
<evidence type="ECO:0000256" key="7">
    <source>
        <dbReference type="ARBA" id="ARBA00022692"/>
    </source>
</evidence>
<accession>A0A2U1EWC5</accession>
<feature type="transmembrane region" description="Helical" evidence="12">
    <location>
        <begin position="711"/>
        <end position="731"/>
    </location>
</feature>
<feature type="transmembrane region" description="Helical" evidence="12">
    <location>
        <begin position="410"/>
        <end position="427"/>
    </location>
</feature>
<evidence type="ECO:0000256" key="11">
    <source>
        <dbReference type="SAM" id="MobiDB-lite"/>
    </source>
</evidence>
<evidence type="ECO:0000256" key="12">
    <source>
        <dbReference type="SAM" id="Phobius"/>
    </source>
</evidence>
<dbReference type="InterPro" id="IPR040920">
    <property type="entry name" value="Arabino_trans_N"/>
</dbReference>
<feature type="domain" description="Arabinosyltransferase C-terminal" evidence="14">
    <location>
        <begin position="826"/>
        <end position="1008"/>
    </location>
</feature>
<gene>
    <name evidence="16" type="ORF">C8D89_11831</name>
</gene>
<evidence type="ECO:0000256" key="9">
    <source>
        <dbReference type="ARBA" id="ARBA00023136"/>
    </source>
</evidence>
<evidence type="ECO:0000313" key="17">
    <source>
        <dbReference type="Proteomes" id="UP000245639"/>
    </source>
</evidence>
<dbReference type="InterPro" id="IPR032731">
    <property type="entry name" value="Arabino_trans_C"/>
</dbReference>
<feature type="transmembrane region" description="Helical" evidence="12">
    <location>
        <begin position="632"/>
        <end position="651"/>
    </location>
</feature>
<feature type="transmembrane region" description="Helical" evidence="12">
    <location>
        <begin position="544"/>
        <end position="562"/>
    </location>
</feature>
<evidence type="ECO:0000256" key="10">
    <source>
        <dbReference type="ARBA" id="ARBA00023316"/>
    </source>
</evidence>
<protein>
    <submittedName>
        <fullName evidence="16">EmbC-like arabinotransferase in arabinogalactan biosynthesis</fullName>
    </submittedName>
</protein>
<dbReference type="GO" id="GO:0052636">
    <property type="term" value="F:arabinosyltransferase activity"/>
    <property type="evidence" value="ECO:0007669"/>
    <property type="project" value="InterPro"/>
</dbReference>
<dbReference type="Pfam" id="PF17689">
    <property type="entry name" value="Arabino_trans_N"/>
    <property type="match status" value="1"/>
</dbReference>
<feature type="region of interest" description="Disordered" evidence="11">
    <location>
        <begin position="130"/>
        <end position="161"/>
    </location>
</feature>
<reference evidence="16 17" key="1">
    <citation type="submission" date="2018-04" db="EMBL/GenBank/DDBJ databases">
        <title>Genomic Encyclopedia of Type Strains, Phase IV (KMG-IV): sequencing the most valuable type-strain genomes for metagenomic binning, comparative biology and taxonomic classification.</title>
        <authorList>
            <person name="Goeker M."/>
        </authorList>
    </citation>
    <scope>NUCLEOTIDE SEQUENCE [LARGE SCALE GENOMIC DNA]</scope>
    <source>
        <strain evidence="16 17">DSM 45771</strain>
    </source>
</reference>
<dbReference type="GO" id="GO:0071555">
    <property type="term" value="P:cell wall organization"/>
    <property type="evidence" value="ECO:0007669"/>
    <property type="project" value="UniProtKB-KW"/>
</dbReference>
<feature type="transmembrane region" description="Helical" evidence="12">
    <location>
        <begin position="682"/>
        <end position="699"/>
    </location>
</feature>
<dbReference type="GO" id="GO:0071766">
    <property type="term" value="P:Actinobacterium-type cell wall biogenesis"/>
    <property type="evidence" value="ECO:0007669"/>
    <property type="project" value="InterPro"/>
</dbReference>
<dbReference type="GO" id="GO:0005886">
    <property type="term" value="C:plasma membrane"/>
    <property type="evidence" value="ECO:0007669"/>
    <property type="project" value="UniProtKB-SubCell"/>
</dbReference>
<name>A0A2U1EWC5_9PSEU</name>
<keyword evidence="10" id="KW-0961">Cell wall biogenesis/degradation</keyword>
<evidence type="ECO:0000256" key="6">
    <source>
        <dbReference type="ARBA" id="ARBA00022679"/>
    </source>
</evidence>
<dbReference type="Gene3D" id="3.40.190.160">
    <property type="match status" value="1"/>
</dbReference>
<dbReference type="Gene3D" id="2.60.120.940">
    <property type="entry name" value="EmbC, C-terminal domain, subdomain 2"/>
    <property type="match status" value="1"/>
</dbReference>
<evidence type="ECO:0000256" key="5">
    <source>
        <dbReference type="ARBA" id="ARBA00022676"/>
    </source>
</evidence>
<keyword evidence="5" id="KW-0328">Glycosyltransferase</keyword>
<comment type="caution">
    <text evidence="16">The sequence shown here is derived from an EMBL/GenBank/DDBJ whole genome shotgun (WGS) entry which is preliminary data.</text>
</comment>
<evidence type="ECO:0000259" key="13">
    <source>
        <dbReference type="Pfam" id="PF04602"/>
    </source>
</evidence>
<feature type="transmembrane region" description="Helical" evidence="12">
    <location>
        <begin position="599"/>
        <end position="620"/>
    </location>
</feature>
<feature type="region of interest" description="Disordered" evidence="11">
    <location>
        <begin position="809"/>
        <end position="830"/>
    </location>
</feature>
<comment type="subcellular location">
    <subcellularLocation>
        <location evidence="2">Cell membrane</location>
        <topology evidence="2">Multi-pass membrane protein</topology>
    </subcellularLocation>
</comment>
<keyword evidence="7 12" id="KW-0812">Transmembrane</keyword>
<dbReference type="InterPro" id="IPR027451">
    <property type="entry name" value="EmbABC_dom1"/>
</dbReference>
<dbReference type="RefSeq" id="WP_116710657.1">
    <property type="nucleotide sequence ID" value="NZ_QEKW01000018.1"/>
</dbReference>
<feature type="transmembrane region" description="Helical" evidence="12">
    <location>
        <begin position="224"/>
        <end position="243"/>
    </location>
</feature>
<dbReference type="Gene3D" id="2.60.120.610">
    <property type="entry name" value="arabinofuranosyltransferase like domain"/>
    <property type="match status" value="1"/>
</dbReference>
<keyword evidence="8 12" id="KW-1133">Transmembrane helix</keyword>
<comment type="similarity">
    <text evidence="3">Belongs to the emb family.</text>
</comment>
<feature type="domain" description="Arabinosyltransferas concanavalin like" evidence="15">
    <location>
        <begin position="39"/>
        <end position="124"/>
    </location>
</feature>
<dbReference type="Pfam" id="PF04602">
    <property type="entry name" value="Arabinose_trans"/>
    <property type="match status" value="1"/>
</dbReference>
<keyword evidence="9 12" id="KW-0472">Membrane</keyword>
<proteinExistence type="inferred from homology"/>